<name>A0ABU7FTD3_9ACTN</name>
<reference evidence="1" key="1">
    <citation type="submission" date="2024-01" db="EMBL/GenBank/DDBJ databases">
        <title>First draft genome sequence data of TA4-1, the type strain of Gram-positive actinobacterium Streptomyces chiangmaiensis.</title>
        <authorList>
            <person name="Yasawong M."/>
            <person name="Nantapong N."/>
        </authorList>
    </citation>
    <scope>NUCLEOTIDE SEQUENCE</scope>
    <source>
        <strain evidence="1">TA4-1</strain>
    </source>
</reference>
<gene>
    <name evidence="1" type="ORF">VXC91_35540</name>
</gene>
<organism evidence="1 2">
    <name type="scientific">Streptomyces chiangmaiensis</name>
    <dbReference type="NCBI Taxonomy" id="766497"/>
    <lineage>
        <taxon>Bacteria</taxon>
        <taxon>Bacillati</taxon>
        <taxon>Actinomycetota</taxon>
        <taxon>Actinomycetes</taxon>
        <taxon>Kitasatosporales</taxon>
        <taxon>Streptomycetaceae</taxon>
        <taxon>Streptomyces</taxon>
    </lineage>
</organism>
<dbReference type="Gene3D" id="3.90.1720.10">
    <property type="entry name" value="endopeptidase domain like (from Nostoc punctiforme)"/>
    <property type="match status" value="1"/>
</dbReference>
<proteinExistence type="predicted"/>
<comment type="caution">
    <text evidence="1">The sequence shown here is derived from an EMBL/GenBank/DDBJ whole genome shotgun (WGS) entry which is preliminary data.</text>
</comment>
<accession>A0ABU7FTD3</accession>
<evidence type="ECO:0000313" key="2">
    <source>
        <dbReference type="Proteomes" id="UP001333996"/>
    </source>
</evidence>
<dbReference type="RefSeq" id="WP_329511480.1">
    <property type="nucleotide sequence ID" value="NZ_BAAAYZ010000141.1"/>
</dbReference>
<keyword evidence="2" id="KW-1185">Reference proteome</keyword>
<dbReference type="SUPFAM" id="SSF54001">
    <property type="entry name" value="Cysteine proteinases"/>
    <property type="match status" value="1"/>
</dbReference>
<dbReference type="InterPro" id="IPR038765">
    <property type="entry name" value="Papain-like_cys_pep_sf"/>
</dbReference>
<dbReference type="Proteomes" id="UP001333996">
    <property type="component" value="Unassembled WGS sequence"/>
</dbReference>
<protein>
    <submittedName>
        <fullName evidence="1">Uncharacterized protein</fullName>
    </submittedName>
</protein>
<evidence type="ECO:0000313" key="1">
    <source>
        <dbReference type="EMBL" id="MED7827093.1"/>
    </source>
</evidence>
<dbReference type="EMBL" id="JAYWVC010000203">
    <property type="protein sequence ID" value="MED7827093.1"/>
    <property type="molecule type" value="Genomic_DNA"/>
</dbReference>
<sequence>MIRTEPQPGDIGLTSITGPVGRLIQIGQWLNGDGFGPYQHAFIVLPDDQLIEAEPGGAQVAPLSEYDDREVLYLSPTGLTPAQREAIVSCALKYRDVPYSFLDYAALAAHRFHLPVPGLRAYVESTGHMICSQLCDQTYKDAGIQLFDDGRWEGYVTPMDLHNQLADPTR</sequence>